<dbReference type="Proteomes" id="UP000275530">
    <property type="component" value="Unassembled WGS sequence"/>
</dbReference>
<dbReference type="InterPro" id="IPR035919">
    <property type="entry name" value="EAL_sf"/>
</dbReference>
<dbReference type="PROSITE" id="PS50883">
    <property type="entry name" value="EAL"/>
    <property type="match status" value="1"/>
</dbReference>
<proteinExistence type="predicted"/>
<sequence length="738" mass="80456">MSTRAHRSPLTYQVTLTVLALAAFSFVMVVGFGFYAAVQADHVSLERQKIFFANGLQDQIAAVEREQESVSVWDDSVINAKSGNQTWMAENLSVWMYSYYGHNRVYVLDEANRPIHAMREGKVVAPDLYAEDETALRSTVEKLRGLIDRPPDETVAGGPVKMVAEDLISLGGKPAILSVMPLIPSSDRVTQARGSEYLYVSVEFINDTVIDKIARKYLLDGAHLLSLSQPTGSAAIPLLDSRGVILGYIAWDQERPGLTLMRKAGPALIAAMLLAASVLAFLLRRLRRASTALQTSRNEAQYLAFHDTLTGLPNRALFEDRLRRALLTAGHDAAKVALLYLDIDRFKHVNDTLGHPAGDELVRQTAARLQRTIRDVDTVARLGGDEFAVILVDIRGVRDAEDVSELLQQRLREPFKLMDDQVFVSASIGIAVSTGPEADADDLLRKADIALYEAKKNGRGRYQVFAGDMDDLLLRKRKVESELRKALIGGTGIKLNYQPVFAVDGRAILGAEALIRWSHEVHGALPAAQFIAIAEERGLIGELGKWVLLEACRFAVRSALPWVAVNVSPLQLRDAGFPTMVAAILAETGLAPTRLQLEITENVLLENNDMTAAALVALRQAGIGIVLDDFGTGYSSLSYLRRHAIDKLKIDRSFVRLLGTEGNSTAIVKALIDLAIALNVDVTAEGVETEQQKALLVGMGCHQLQGYLLSPPLEPVQLLGLPGLALPGEQGGQATARA</sequence>
<dbReference type="GO" id="GO:0003824">
    <property type="term" value="F:catalytic activity"/>
    <property type="evidence" value="ECO:0007669"/>
    <property type="project" value="UniProtKB-ARBA"/>
</dbReference>
<evidence type="ECO:0000313" key="2">
    <source>
        <dbReference type="Proteomes" id="UP000275530"/>
    </source>
</evidence>
<accession>A0A6M7TEE2</accession>
<dbReference type="Pfam" id="PF05228">
    <property type="entry name" value="CHASE4"/>
    <property type="match status" value="1"/>
</dbReference>
<gene>
    <name evidence="1" type="ORF">D3242_03480</name>
</gene>
<dbReference type="Gene3D" id="3.30.70.270">
    <property type="match status" value="1"/>
</dbReference>
<dbReference type="PANTHER" id="PTHR44757:SF2">
    <property type="entry name" value="BIOFILM ARCHITECTURE MAINTENANCE PROTEIN MBAA"/>
    <property type="match status" value="1"/>
</dbReference>
<dbReference type="CDD" id="cd01948">
    <property type="entry name" value="EAL"/>
    <property type="match status" value="1"/>
</dbReference>
<protein>
    <submittedName>
        <fullName evidence="1">EAL domain-containing protein</fullName>
    </submittedName>
</protein>
<dbReference type="SMART" id="SM00052">
    <property type="entry name" value="EAL"/>
    <property type="match status" value="1"/>
</dbReference>
<dbReference type="InterPro" id="IPR007892">
    <property type="entry name" value="CHASE4"/>
</dbReference>
<dbReference type="NCBIfam" id="TIGR00254">
    <property type="entry name" value="GGDEF"/>
    <property type="match status" value="1"/>
</dbReference>
<dbReference type="SMART" id="SM00267">
    <property type="entry name" value="GGDEF"/>
    <property type="match status" value="1"/>
</dbReference>
<reference evidence="1 2" key="1">
    <citation type="submission" date="2018-09" db="EMBL/GenBank/DDBJ databases">
        <title>Mesorhizobium carmichaelinearum sp. nov. isolated from Carmichaelinea spp. root nodules in New Zealand.</title>
        <authorList>
            <person name="De Meyer S.E."/>
        </authorList>
    </citation>
    <scope>NUCLEOTIDE SEQUENCE [LARGE SCALE GENOMIC DNA]</scope>
    <source>
        <strain evidence="1 2">LMG 28313</strain>
    </source>
</reference>
<dbReference type="CDD" id="cd01949">
    <property type="entry name" value="GGDEF"/>
    <property type="match status" value="1"/>
</dbReference>
<dbReference type="InterPro" id="IPR029787">
    <property type="entry name" value="Nucleotide_cyclase"/>
</dbReference>
<dbReference type="Gene3D" id="3.20.20.450">
    <property type="entry name" value="EAL domain"/>
    <property type="match status" value="1"/>
</dbReference>
<dbReference type="FunFam" id="3.30.70.270:FF:000001">
    <property type="entry name" value="Diguanylate cyclase domain protein"/>
    <property type="match status" value="1"/>
</dbReference>
<organism evidence="1 2">
    <name type="scientific">Mesorhizobium jarvisii</name>
    <dbReference type="NCBI Taxonomy" id="1777867"/>
    <lineage>
        <taxon>Bacteria</taxon>
        <taxon>Pseudomonadati</taxon>
        <taxon>Pseudomonadota</taxon>
        <taxon>Alphaproteobacteria</taxon>
        <taxon>Hyphomicrobiales</taxon>
        <taxon>Phyllobacteriaceae</taxon>
        <taxon>Mesorhizobium</taxon>
    </lineage>
</organism>
<dbReference type="InterPro" id="IPR000160">
    <property type="entry name" value="GGDEF_dom"/>
</dbReference>
<dbReference type="InterPro" id="IPR001633">
    <property type="entry name" value="EAL_dom"/>
</dbReference>
<dbReference type="RefSeq" id="WP_027047182.1">
    <property type="nucleotide sequence ID" value="NZ_CP033507.1"/>
</dbReference>
<dbReference type="PROSITE" id="PS50887">
    <property type="entry name" value="GGDEF"/>
    <property type="match status" value="1"/>
</dbReference>
<dbReference type="AlphaFoldDB" id="A0A6M7TEE2"/>
<dbReference type="EMBL" id="QZXA01000001">
    <property type="protein sequence ID" value="RJT38293.1"/>
    <property type="molecule type" value="Genomic_DNA"/>
</dbReference>
<dbReference type="SUPFAM" id="SSF55073">
    <property type="entry name" value="Nucleotide cyclase"/>
    <property type="match status" value="1"/>
</dbReference>
<evidence type="ECO:0000313" key="1">
    <source>
        <dbReference type="EMBL" id="RJT38293.1"/>
    </source>
</evidence>
<comment type="caution">
    <text evidence="1">The sequence shown here is derived from an EMBL/GenBank/DDBJ whole genome shotgun (WGS) entry which is preliminary data.</text>
</comment>
<dbReference type="SUPFAM" id="SSF141868">
    <property type="entry name" value="EAL domain-like"/>
    <property type="match status" value="1"/>
</dbReference>
<name>A0A6M7TEE2_9HYPH</name>
<dbReference type="InterPro" id="IPR052155">
    <property type="entry name" value="Biofilm_reg_signaling"/>
</dbReference>
<dbReference type="Pfam" id="PF00990">
    <property type="entry name" value="GGDEF"/>
    <property type="match status" value="1"/>
</dbReference>
<keyword evidence="2" id="KW-1185">Reference proteome</keyword>
<dbReference type="Pfam" id="PF00563">
    <property type="entry name" value="EAL"/>
    <property type="match status" value="1"/>
</dbReference>
<dbReference type="PANTHER" id="PTHR44757">
    <property type="entry name" value="DIGUANYLATE CYCLASE DGCP"/>
    <property type="match status" value="1"/>
</dbReference>
<dbReference type="InterPro" id="IPR043128">
    <property type="entry name" value="Rev_trsase/Diguanyl_cyclase"/>
</dbReference>